<evidence type="ECO:0000256" key="21">
    <source>
        <dbReference type="SAM" id="Phobius"/>
    </source>
</evidence>
<dbReference type="Pfam" id="PF07645">
    <property type="entry name" value="EGF_CA"/>
    <property type="match status" value="1"/>
</dbReference>
<reference evidence="25" key="1">
    <citation type="submission" date="2020-03" db="EMBL/GenBank/DDBJ databases">
        <title>A high-quality chromosome-level genome assembly of a woody plant with both climbing and erect habits, Rhamnella rubrinervis.</title>
        <authorList>
            <person name="Lu Z."/>
            <person name="Yang Y."/>
            <person name="Zhu X."/>
            <person name="Sun Y."/>
        </authorList>
    </citation>
    <scope>NUCLEOTIDE SEQUENCE</scope>
    <source>
        <strain evidence="25">BYM</strain>
        <tissue evidence="25">Leaf</tissue>
    </source>
</reference>
<evidence type="ECO:0000256" key="20">
    <source>
        <dbReference type="PROSITE-ProRule" id="PRU10141"/>
    </source>
</evidence>
<dbReference type="FunFam" id="2.10.25.10:FF:000038">
    <property type="entry name" value="Fibrillin 2"/>
    <property type="match status" value="1"/>
</dbReference>
<keyword evidence="14" id="KW-1015">Disulfide bond</keyword>
<evidence type="ECO:0000256" key="5">
    <source>
        <dbReference type="ARBA" id="ARBA00022679"/>
    </source>
</evidence>
<dbReference type="PANTHER" id="PTHR27005:SF315">
    <property type="entry name" value="PROTEIN KINASE DOMAIN-CONTAINING PROTEIN"/>
    <property type="match status" value="1"/>
</dbReference>
<keyword evidence="4" id="KW-0597">Phosphoprotein</keyword>
<feature type="chain" id="PRO_5035477768" evidence="22">
    <location>
        <begin position="24"/>
        <end position="717"/>
    </location>
</feature>
<dbReference type="InterPro" id="IPR011009">
    <property type="entry name" value="Kinase-like_dom_sf"/>
</dbReference>
<dbReference type="PROSITE" id="PS00010">
    <property type="entry name" value="ASX_HYDROXYL"/>
    <property type="match status" value="1"/>
</dbReference>
<evidence type="ECO:0000256" key="16">
    <source>
        <dbReference type="ARBA" id="ARBA00047558"/>
    </source>
</evidence>
<evidence type="ECO:0000256" key="22">
    <source>
        <dbReference type="SAM" id="SignalP"/>
    </source>
</evidence>
<feature type="signal peptide" evidence="22">
    <location>
        <begin position="1"/>
        <end position="23"/>
    </location>
</feature>
<dbReference type="Gene3D" id="2.10.25.10">
    <property type="entry name" value="Laminin"/>
    <property type="match status" value="1"/>
</dbReference>
<accession>A0A8K0MLX2</accession>
<dbReference type="SMART" id="SM00220">
    <property type="entry name" value="S_TKc"/>
    <property type="match status" value="1"/>
</dbReference>
<dbReference type="PROSITE" id="PS50011">
    <property type="entry name" value="PROTEIN_KINASE_DOM"/>
    <property type="match status" value="1"/>
</dbReference>
<comment type="function">
    <text evidence="18">Serine/threonine-protein kinase that may function as a signaling receptor of extracellular matrix component. Binding to pectin may have significance in the control of cell expansion, morphogenesis and development.</text>
</comment>
<evidence type="ECO:0000256" key="3">
    <source>
        <dbReference type="ARBA" id="ARBA00022536"/>
    </source>
</evidence>
<dbReference type="InterPro" id="IPR025287">
    <property type="entry name" value="WAK_GUB"/>
</dbReference>
<proteinExistence type="predicted"/>
<dbReference type="PROSITE" id="PS00107">
    <property type="entry name" value="PROTEIN_KINASE_ATP"/>
    <property type="match status" value="1"/>
</dbReference>
<dbReference type="InterPro" id="IPR018097">
    <property type="entry name" value="EGF_Ca-bd_CS"/>
</dbReference>
<evidence type="ECO:0000256" key="9">
    <source>
        <dbReference type="ARBA" id="ARBA00022741"/>
    </source>
</evidence>
<feature type="binding site" evidence="20">
    <location>
        <position position="425"/>
    </location>
    <ligand>
        <name>ATP</name>
        <dbReference type="ChEBI" id="CHEBI:30616"/>
    </ligand>
</feature>
<keyword evidence="13 21" id="KW-0472">Membrane</keyword>
<dbReference type="PROSITE" id="PS01187">
    <property type="entry name" value="EGF_CA"/>
    <property type="match status" value="1"/>
</dbReference>
<keyword evidence="8" id="KW-0677">Repeat</keyword>
<comment type="caution">
    <text evidence="25">The sequence shown here is derived from an EMBL/GenBank/DDBJ whole genome shotgun (WGS) entry which is preliminary data.</text>
</comment>
<keyword evidence="6 21" id="KW-0812">Transmembrane</keyword>
<dbReference type="PANTHER" id="PTHR27005">
    <property type="entry name" value="WALL-ASSOCIATED RECEPTOR KINASE-LIKE 21"/>
    <property type="match status" value="1"/>
</dbReference>
<dbReference type="PROSITE" id="PS50026">
    <property type="entry name" value="EGF_3"/>
    <property type="match status" value="1"/>
</dbReference>
<keyword evidence="5" id="KW-0808">Transferase</keyword>
<dbReference type="PROSITE" id="PS00108">
    <property type="entry name" value="PROTEIN_KINASE_ST"/>
    <property type="match status" value="1"/>
</dbReference>
<dbReference type="GO" id="GO:0005509">
    <property type="term" value="F:calcium ion binding"/>
    <property type="evidence" value="ECO:0007669"/>
    <property type="project" value="InterPro"/>
</dbReference>
<dbReference type="Gene3D" id="1.10.510.10">
    <property type="entry name" value="Transferase(Phosphotransferase) domain 1"/>
    <property type="match status" value="1"/>
</dbReference>
<dbReference type="InterPro" id="IPR000152">
    <property type="entry name" value="EGF-type_Asp/Asn_hydroxyl_site"/>
</dbReference>
<keyword evidence="7 22" id="KW-0732">Signal</keyword>
<evidence type="ECO:0000256" key="19">
    <source>
        <dbReference type="PROSITE-ProRule" id="PRU00076"/>
    </source>
</evidence>
<keyword evidence="11 20" id="KW-0067">ATP-binding</keyword>
<evidence type="ECO:0000256" key="11">
    <source>
        <dbReference type="ARBA" id="ARBA00022840"/>
    </source>
</evidence>
<evidence type="ECO:0000256" key="13">
    <source>
        <dbReference type="ARBA" id="ARBA00023136"/>
    </source>
</evidence>
<feature type="domain" description="Protein kinase" evidence="23">
    <location>
        <begin position="396"/>
        <end position="676"/>
    </location>
</feature>
<dbReference type="GO" id="GO:0007166">
    <property type="term" value="P:cell surface receptor signaling pathway"/>
    <property type="evidence" value="ECO:0007669"/>
    <property type="project" value="InterPro"/>
</dbReference>
<evidence type="ECO:0000256" key="15">
    <source>
        <dbReference type="ARBA" id="ARBA00023180"/>
    </source>
</evidence>
<dbReference type="InterPro" id="IPR045274">
    <property type="entry name" value="WAK-like"/>
</dbReference>
<evidence type="ECO:0000256" key="8">
    <source>
        <dbReference type="ARBA" id="ARBA00022737"/>
    </source>
</evidence>
<dbReference type="InterPro" id="IPR049883">
    <property type="entry name" value="NOTCH1_EGF-like"/>
</dbReference>
<evidence type="ECO:0000256" key="17">
    <source>
        <dbReference type="ARBA" id="ARBA00047951"/>
    </source>
</evidence>
<evidence type="ECO:0000256" key="14">
    <source>
        <dbReference type="ARBA" id="ARBA00023157"/>
    </source>
</evidence>
<dbReference type="SUPFAM" id="SSF56112">
    <property type="entry name" value="Protein kinase-like (PK-like)"/>
    <property type="match status" value="1"/>
</dbReference>
<evidence type="ECO:0000256" key="10">
    <source>
        <dbReference type="ARBA" id="ARBA00022777"/>
    </source>
</evidence>
<dbReference type="FunFam" id="3.30.200.20:FF:000043">
    <property type="entry name" value="Wall-associated receptor kinase 2"/>
    <property type="match status" value="1"/>
</dbReference>
<dbReference type="CDD" id="cd00054">
    <property type="entry name" value="EGF_CA"/>
    <property type="match status" value="1"/>
</dbReference>
<organism evidence="25 26">
    <name type="scientific">Rhamnella rubrinervis</name>
    <dbReference type="NCBI Taxonomy" id="2594499"/>
    <lineage>
        <taxon>Eukaryota</taxon>
        <taxon>Viridiplantae</taxon>
        <taxon>Streptophyta</taxon>
        <taxon>Embryophyta</taxon>
        <taxon>Tracheophyta</taxon>
        <taxon>Spermatophyta</taxon>
        <taxon>Magnoliopsida</taxon>
        <taxon>eudicotyledons</taxon>
        <taxon>Gunneridae</taxon>
        <taxon>Pentapetalae</taxon>
        <taxon>rosids</taxon>
        <taxon>fabids</taxon>
        <taxon>Rosales</taxon>
        <taxon>Rhamnaceae</taxon>
        <taxon>rhamnoid group</taxon>
        <taxon>Rhamneae</taxon>
        <taxon>Rhamnella</taxon>
    </lineage>
</organism>
<comment type="caution">
    <text evidence="19">Lacks conserved residue(s) required for the propagation of feature annotation.</text>
</comment>
<evidence type="ECO:0000256" key="12">
    <source>
        <dbReference type="ARBA" id="ARBA00022989"/>
    </source>
</evidence>
<evidence type="ECO:0000259" key="23">
    <source>
        <dbReference type="PROSITE" id="PS50011"/>
    </source>
</evidence>
<dbReference type="SUPFAM" id="SSF57196">
    <property type="entry name" value="EGF/Laminin"/>
    <property type="match status" value="1"/>
</dbReference>
<keyword evidence="9 20" id="KW-0547">Nucleotide-binding</keyword>
<dbReference type="EMBL" id="VOIH02000003">
    <property type="protein sequence ID" value="KAF3451041.1"/>
    <property type="molecule type" value="Genomic_DNA"/>
</dbReference>
<dbReference type="Pfam" id="PF00069">
    <property type="entry name" value="Pkinase"/>
    <property type="match status" value="1"/>
</dbReference>
<dbReference type="InterPro" id="IPR000742">
    <property type="entry name" value="EGF"/>
</dbReference>
<dbReference type="GO" id="GO:0030247">
    <property type="term" value="F:polysaccharide binding"/>
    <property type="evidence" value="ECO:0007669"/>
    <property type="project" value="InterPro"/>
</dbReference>
<evidence type="ECO:0000256" key="2">
    <source>
        <dbReference type="ARBA" id="ARBA00022527"/>
    </source>
</evidence>
<dbReference type="FunFam" id="1.10.510.10:FF:000084">
    <property type="entry name" value="Wall-associated receptor kinase 2"/>
    <property type="match status" value="1"/>
</dbReference>
<dbReference type="GO" id="GO:0004674">
    <property type="term" value="F:protein serine/threonine kinase activity"/>
    <property type="evidence" value="ECO:0007669"/>
    <property type="project" value="UniProtKB-KW"/>
</dbReference>
<dbReference type="InterPro" id="IPR008271">
    <property type="entry name" value="Ser/Thr_kinase_AS"/>
</dbReference>
<keyword evidence="3 19" id="KW-0245">EGF-like domain</keyword>
<keyword evidence="12 21" id="KW-1133">Transmembrane helix</keyword>
<comment type="catalytic activity">
    <reaction evidence="16">
        <text>L-seryl-[protein] + ATP = O-phospho-L-seryl-[protein] + ADP + H(+)</text>
        <dbReference type="Rhea" id="RHEA:17989"/>
        <dbReference type="Rhea" id="RHEA-COMP:9863"/>
        <dbReference type="Rhea" id="RHEA-COMP:11604"/>
        <dbReference type="ChEBI" id="CHEBI:15378"/>
        <dbReference type="ChEBI" id="CHEBI:29999"/>
        <dbReference type="ChEBI" id="CHEBI:30616"/>
        <dbReference type="ChEBI" id="CHEBI:83421"/>
        <dbReference type="ChEBI" id="CHEBI:456216"/>
    </reaction>
</comment>
<keyword evidence="26" id="KW-1185">Reference proteome</keyword>
<sequence length="717" mass="80374">MVVLELKLRRMLYVTMLLMSAEATDDEHQLNSSDGCIRRCGDIDVPYPFGITPECALHTNFLIHCHANSFGHTTPLKSNNLTIRRIDVDQPQMSIFFYVTRDCYDAESGERIETKNSATLETPNTMFIISPQNLVTVVGCESYLYVNFHVDKGSWFYVLDSMCTSLDVVPSGNCSVGCARTQISYRFQNMTLEAHSFKNHNSTRGFNNCSYAFVAEENEFNFSRDYITNFPQQKLPLALDWAIGYDTCVKGQSHPFCPCGGTATRHDLEDDINECENPSLHNCSETRYCVNKKGTYTCSCPSWFKGDGRKGGTGCINQLPVIKASIGVAIGVIALVISGTWLYMFSKKRKLIKLKEKFFQLNGGLILQQQLSRQTDSTETAKIFTEQELRKATNNYDEGTIIGNGGFGTVYKGILSDNRTVAIKKSKILDQNQIKQFLNEVVVVSQINHRNVVKLLGCSLETEVPLLVYEFIPNGSLFEHIHSPDKASKLVWKTRLGIAAETAGAYLHSAASTPIIHRDVKPSNILLDNHMTAKVSDFGASRLVPMDRTKLITVVQGTLGYLDPEYLHSNQLTDKSDVYSFGVVLVELLTGQKAVSFNRPEDKRNLAMHFLYSIEEGQLYEILENKIVNEGDREQLREVAELEKRCLSVKGKDRPTMKEVAMELDGIRKIVKHPWVNNTGLNSEETESLLGETSNAYKGYYGTSTSSDAITLDFTGR</sequence>
<dbReference type="InterPro" id="IPR017441">
    <property type="entry name" value="Protein_kinase_ATP_BS"/>
</dbReference>
<evidence type="ECO:0000259" key="24">
    <source>
        <dbReference type="PROSITE" id="PS50026"/>
    </source>
</evidence>
<comment type="catalytic activity">
    <reaction evidence="17">
        <text>L-threonyl-[protein] + ATP = O-phospho-L-threonyl-[protein] + ADP + H(+)</text>
        <dbReference type="Rhea" id="RHEA:46608"/>
        <dbReference type="Rhea" id="RHEA-COMP:11060"/>
        <dbReference type="Rhea" id="RHEA-COMP:11605"/>
        <dbReference type="ChEBI" id="CHEBI:15378"/>
        <dbReference type="ChEBI" id="CHEBI:30013"/>
        <dbReference type="ChEBI" id="CHEBI:30616"/>
        <dbReference type="ChEBI" id="CHEBI:61977"/>
        <dbReference type="ChEBI" id="CHEBI:456216"/>
    </reaction>
</comment>
<dbReference type="Gene3D" id="3.30.200.20">
    <property type="entry name" value="Phosphorylase Kinase, domain 1"/>
    <property type="match status" value="1"/>
</dbReference>
<evidence type="ECO:0000313" key="25">
    <source>
        <dbReference type="EMBL" id="KAF3451041.1"/>
    </source>
</evidence>
<evidence type="ECO:0000256" key="18">
    <source>
        <dbReference type="ARBA" id="ARBA00058961"/>
    </source>
</evidence>
<dbReference type="InterPro" id="IPR001881">
    <property type="entry name" value="EGF-like_Ca-bd_dom"/>
</dbReference>
<dbReference type="CDD" id="cd14066">
    <property type="entry name" value="STKc_IRAK"/>
    <property type="match status" value="1"/>
</dbReference>
<dbReference type="GO" id="GO:0005524">
    <property type="term" value="F:ATP binding"/>
    <property type="evidence" value="ECO:0007669"/>
    <property type="project" value="UniProtKB-UniRule"/>
</dbReference>
<dbReference type="InterPro" id="IPR000719">
    <property type="entry name" value="Prot_kinase_dom"/>
</dbReference>
<dbReference type="Pfam" id="PF13947">
    <property type="entry name" value="GUB_WAK_bind"/>
    <property type="match status" value="1"/>
</dbReference>
<comment type="subcellular location">
    <subcellularLocation>
        <location evidence="1">Membrane</location>
        <topology evidence="1">Single-pass type I membrane protein</topology>
    </subcellularLocation>
</comment>
<gene>
    <name evidence="25" type="ORF">FNV43_RR07130</name>
</gene>
<keyword evidence="10" id="KW-0418">Kinase</keyword>
<evidence type="ECO:0000313" key="26">
    <source>
        <dbReference type="Proteomes" id="UP000796880"/>
    </source>
</evidence>
<dbReference type="OrthoDB" id="4062651at2759"/>
<protein>
    <submittedName>
        <fullName evidence="25">Uncharacterized protein</fullName>
    </submittedName>
</protein>
<keyword evidence="2" id="KW-0723">Serine/threonine-protein kinase</keyword>
<feature type="transmembrane region" description="Helical" evidence="21">
    <location>
        <begin position="324"/>
        <end position="345"/>
    </location>
</feature>
<evidence type="ECO:0000256" key="4">
    <source>
        <dbReference type="ARBA" id="ARBA00022553"/>
    </source>
</evidence>
<evidence type="ECO:0000256" key="6">
    <source>
        <dbReference type="ARBA" id="ARBA00022692"/>
    </source>
</evidence>
<feature type="domain" description="EGF-like" evidence="24">
    <location>
        <begin position="271"/>
        <end position="307"/>
    </location>
</feature>
<evidence type="ECO:0000256" key="7">
    <source>
        <dbReference type="ARBA" id="ARBA00022729"/>
    </source>
</evidence>
<name>A0A8K0MLX2_9ROSA</name>
<dbReference type="GO" id="GO:0005886">
    <property type="term" value="C:plasma membrane"/>
    <property type="evidence" value="ECO:0007669"/>
    <property type="project" value="TreeGrafter"/>
</dbReference>
<dbReference type="SMART" id="SM00179">
    <property type="entry name" value="EGF_CA"/>
    <property type="match status" value="1"/>
</dbReference>
<dbReference type="Proteomes" id="UP000796880">
    <property type="component" value="Unassembled WGS sequence"/>
</dbReference>
<evidence type="ECO:0000256" key="1">
    <source>
        <dbReference type="ARBA" id="ARBA00004479"/>
    </source>
</evidence>
<keyword evidence="15" id="KW-0325">Glycoprotein</keyword>
<dbReference type="AlphaFoldDB" id="A0A8K0MLX2"/>